<dbReference type="OrthoDB" id="488854at2"/>
<evidence type="ECO:0000313" key="2">
    <source>
        <dbReference type="Proteomes" id="UP000276103"/>
    </source>
</evidence>
<proteinExistence type="predicted"/>
<name>A0A433UIW7_ANAVA</name>
<protein>
    <submittedName>
        <fullName evidence="1">Uncharacterized protein</fullName>
    </submittedName>
</protein>
<dbReference type="AlphaFoldDB" id="A0A433UIW7"/>
<reference evidence="1 2" key="1">
    <citation type="journal article" date="2019" name="Genome Biol. Evol.">
        <title>Day and night: Metabolic profiles and evolutionary relationships of six axenic non-marine cyanobacteria.</title>
        <authorList>
            <person name="Will S.E."/>
            <person name="Henke P."/>
            <person name="Boedeker C."/>
            <person name="Huang S."/>
            <person name="Brinkmann H."/>
            <person name="Rohde M."/>
            <person name="Jarek M."/>
            <person name="Friedl T."/>
            <person name="Seufert S."/>
            <person name="Schumacher M."/>
            <person name="Overmann J."/>
            <person name="Neumann-Schaal M."/>
            <person name="Petersen J."/>
        </authorList>
    </citation>
    <scope>NUCLEOTIDE SEQUENCE [LARGE SCALE GENOMIC DNA]</scope>
    <source>
        <strain evidence="1 2">SAG 1403-4b</strain>
    </source>
</reference>
<comment type="caution">
    <text evidence="1">The sequence shown here is derived from an EMBL/GenBank/DDBJ whole genome shotgun (WGS) entry which is preliminary data.</text>
</comment>
<sequence>MAEPTLQQIFGTGATQTSTTVTFLKSDIGVTAAEASGEAVLAGTALKAKEYLTQANFDANIDQSVVVEEGFSSFVTRGESNTSYRNDQLTLTFSKVDSGATLNPNDY</sequence>
<evidence type="ECO:0000313" key="1">
    <source>
        <dbReference type="EMBL" id="RUS93754.1"/>
    </source>
</evidence>
<dbReference type="Proteomes" id="UP000276103">
    <property type="component" value="Unassembled WGS sequence"/>
</dbReference>
<gene>
    <name evidence="1" type="ORF">DSM107003_42550</name>
</gene>
<organism evidence="1 2">
    <name type="scientific">Trichormus variabilis SAG 1403-4b</name>
    <dbReference type="NCBI Taxonomy" id="447716"/>
    <lineage>
        <taxon>Bacteria</taxon>
        <taxon>Bacillati</taxon>
        <taxon>Cyanobacteriota</taxon>
        <taxon>Cyanophyceae</taxon>
        <taxon>Nostocales</taxon>
        <taxon>Nostocaceae</taxon>
        <taxon>Trichormus</taxon>
    </lineage>
</organism>
<keyword evidence="2" id="KW-1185">Reference proteome</keyword>
<dbReference type="EMBL" id="RSCM01000017">
    <property type="protein sequence ID" value="RUS93754.1"/>
    <property type="molecule type" value="Genomic_DNA"/>
</dbReference>
<accession>A0A433UIW7</accession>
<dbReference type="RefSeq" id="WP_127056075.1">
    <property type="nucleotide sequence ID" value="NZ_RSCM01000017.1"/>
</dbReference>